<evidence type="ECO:0000256" key="14">
    <source>
        <dbReference type="ARBA" id="ARBA00032370"/>
    </source>
</evidence>
<keyword evidence="9" id="KW-0573">Peptidoglycan synthesis</keyword>
<evidence type="ECO:0000313" key="19">
    <source>
        <dbReference type="EMBL" id="CAB4761430.1"/>
    </source>
</evidence>
<dbReference type="GO" id="GO:0005886">
    <property type="term" value="C:plasma membrane"/>
    <property type="evidence" value="ECO:0007669"/>
    <property type="project" value="UniProtKB-SubCell"/>
</dbReference>
<dbReference type="EMBL" id="CAFBLJ010000001">
    <property type="protein sequence ID" value="CAB4855112.1"/>
    <property type="molecule type" value="Genomic_DNA"/>
</dbReference>
<evidence type="ECO:0000313" key="20">
    <source>
        <dbReference type="EMBL" id="CAB4802896.1"/>
    </source>
</evidence>
<proteinExistence type="predicted"/>
<dbReference type="GO" id="GO:0015648">
    <property type="term" value="F:lipid-linked peptidoglycan transporter activity"/>
    <property type="evidence" value="ECO:0007669"/>
    <property type="project" value="TreeGrafter"/>
</dbReference>
<organism evidence="21">
    <name type="scientific">freshwater metagenome</name>
    <dbReference type="NCBI Taxonomy" id="449393"/>
    <lineage>
        <taxon>unclassified sequences</taxon>
        <taxon>metagenomes</taxon>
        <taxon>ecological metagenomes</taxon>
    </lineage>
</organism>
<dbReference type="InterPro" id="IPR001182">
    <property type="entry name" value="FtsW/RodA"/>
</dbReference>
<feature type="transmembrane region" description="Helical" evidence="17">
    <location>
        <begin position="347"/>
        <end position="371"/>
    </location>
</feature>
<evidence type="ECO:0000256" key="6">
    <source>
        <dbReference type="ARBA" id="ARBA00022679"/>
    </source>
</evidence>
<protein>
    <recommendedName>
        <fullName evidence="15">peptidoglycan glycosyltransferase</fullName>
        <ecNumber evidence="15">2.4.99.28</ecNumber>
    </recommendedName>
    <alternativeName>
        <fullName evidence="14">Peptidoglycan polymerase</fullName>
    </alternativeName>
</protein>
<dbReference type="PANTHER" id="PTHR30474:SF2">
    <property type="entry name" value="PEPTIDOGLYCAN GLYCOSYLTRANSFERASE FTSW-RELATED"/>
    <property type="match status" value="1"/>
</dbReference>
<dbReference type="GO" id="GO:0032153">
    <property type="term" value="C:cell division site"/>
    <property type="evidence" value="ECO:0007669"/>
    <property type="project" value="TreeGrafter"/>
</dbReference>
<evidence type="ECO:0000256" key="16">
    <source>
        <dbReference type="ARBA" id="ARBA00049902"/>
    </source>
</evidence>
<keyword evidence="3" id="KW-1003">Cell membrane</keyword>
<feature type="transmembrane region" description="Helical" evidence="17">
    <location>
        <begin position="89"/>
        <end position="109"/>
    </location>
</feature>
<dbReference type="EMBL" id="CAEZYH010000002">
    <property type="protein sequence ID" value="CAB4706197.1"/>
    <property type="molecule type" value="Genomic_DNA"/>
</dbReference>
<evidence type="ECO:0000256" key="13">
    <source>
        <dbReference type="ARBA" id="ARBA00023316"/>
    </source>
</evidence>
<keyword evidence="10 17" id="KW-1133">Transmembrane helix</keyword>
<keyword evidence="5" id="KW-0328">Glycosyltransferase</keyword>
<dbReference type="EMBL" id="CAEZZP010000004">
    <property type="protein sequence ID" value="CAB4761430.1"/>
    <property type="molecule type" value="Genomic_DNA"/>
</dbReference>
<evidence type="ECO:0000313" key="23">
    <source>
        <dbReference type="EMBL" id="CAB5018916.1"/>
    </source>
</evidence>
<dbReference type="EMBL" id="CAFBPS010000004">
    <property type="protein sequence ID" value="CAB5018916.1"/>
    <property type="molecule type" value="Genomic_DNA"/>
</dbReference>
<dbReference type="PANTHER" id="PTHR30474">
    <property type="entry name" value="CELL CYCLE PROTEIN"/>
    <property type="match status" value="1"/>
</dbReference>
<evidence type="ECO:0000256" key="3">
    <source>
        <dbReference type="ARBA" id="ARBA00022475"/>
    </source>
</evidence>
<dbReference type="NCBIfam" id="TIGR02614">
    <property type="entry name" value="ftsW"/>
    <property type="match status" value="1"/>
</dbReference>
<keyword evidence="4" id="KW-0132">Cell division</keyword>
<dbReference type="InterPro" id="IPR013437">
    <property type="entry name" value="FtsW"/>
</dbReference>
<dbReference type="EC" id="2.4.99.28" evidence="15"/>
<reference evidence="21" key="1">
    <citation type="submission" date="2020-05" db="EMBL/GenBank/DDBJ databases">
        <authorList>
            <person name="Chiriac C."/>
            <person name="Salcher M."/>
            <person name="Ghai R."/>
            <person name="Kavagutti S V."/>
        </authorList>
    </citation>
    <scope>NUCLEOTIDE SEQUENCE</scope>
</reference>
<dbReference type="Pfam" id="PF01098">
    <property type="entry name" value="FTSW_RODA_SPOVE"/>
    <property type="match status" value="1"/>
</dbReference>
<evidence type="ECO:0000256" key="5">
    <source>
        <dbReference type="ARBA" id="ARBA00022676"/>
    </source>
</evidence>
<evidence type="ECO:0000313" key="22">
    <source>
        <dbReference type="EMBL" id="CAB4887921.1"/>
    </source>
</evidence>
<accession>A0A6J7CA78</accession>
<dbReference type="GO" id="GO:0051301">
    <property type="term" value="P:cell division"/>
    <property type="evidence" value="ECO:0007669"/>
    <property type="project" value="UniProtKB-KW"/>
</dbReference>
<keyword evidence="8" id="KW-0133">Cell shape</keyword>
<evidence type="ECO:0000256" key="1">
    <source>
        <dbReference type="ARBA" id="ARBA00004651"/>
    </source>
</evidence>
<keyword evidence="6" id="KW-0808">Transferase</keyword>
<comment type="pathway">
    <text evidence="2">Cell wall biogenesis; peptidoglycan biosynthesis.</text>
</comment>
<dbReference type="EMBL" id="CAFAAL010000054">
    <property type="protein sequence ID" value="CAB4802896.1"/>
    <property type="molecule type" value="Genomic_DNA"/>
</dbReference>
<keyword evidence="11 17" id="KW-0472">Membrane</keyword>
<feature type="transmembrane region" description="Helical" evidence="17">
    <location>
        <begin position="308"/>
        <end position="335"/>
    </location>
</feature>
<evidence type="ECO:0000313" key="18">
    <source>
        <dbReference type="EMBL" id="CAB4706197.1"/>
    </source>
</evidence>
<keyword evidence="13" id="KW-0961">Cell wall biogenesis/degradation</keyword>
<dbReference type="GO" id="GO:0071555">
    <property type="term" value="P:cell wall organization"/>
    <property type="evidence" value="ECO:0007669"/>
    <property type="project" value="UniProtKB-KW"/>
</dbReference>
<dbReference type="GO" id="GO:0008955">
    <property type="term" value="F:peptidoglycan glycosyltransferase activity"/>
    <property type="evidence" value="ECO:0007669"/>
    <property type="project" value="UniProtKB-EC"/>
</dbReference>
<evidence type="ECO:0000256" key="9">
    <source>
        <dbReference type="ARBA" id="ARBA00022984"/>
    </source>
</evidence>
<comment type="catalytic activity">
    <reaction evidence="16">
        <text>[GlcNAc-(1-&gt;4)-Mur2Ac(oyl-L-Ala-gamma-D-Glu-L-Lys-D-Ala-D-Ala)](n)-di-trans,octa-cis-undecaprenyl diphosphate + beta-D-GlcNAc-(1-&gt;4)-Mur2Ac(oyl-L-Ala-gamma-D-Glu-L-Lys-D-Ala-D-Ala)-di-trans,octa-cis-undecaprenyl diphosphate = [GlcNAc-(1-&gt;4)-Mur2Ac(oyl-L-Ala-gamma-D-Glu-L-Lys-D-Ala-D-Ala)](n+1)-di-trans,octa-cis-undecaprenyl diphosphate + di-trans,octa-cis-undecaprenyl diphosphate + H(+)</text>
        <dbReference type="Rhea" id="RHEA:23708"/>
        <dbReference type="Rhea" id="RHEA-COMP:9602"/>
        <dbReference type="Rhea" id="RHEA-COMP:9603"/>
        <dbReference type="ChEBI" id="CHEBI:15378"/>
        <dbReference type="ChEBI" id="CHEBI:58405"/>
        <dbReference type="ChEBI" id="CHEBI:60033"/>
        <dbReference type="ChEBI" id="CHEBI:78435"/>
        <dbReference type="EC" id="2.4.99.28"/>
    </reaction>
</comment>
<feature type="transmembrane region" description="Helical" evidence="17">
    <location>
        <begin position="210"/>
        <end position="227"/>
    </location>
</feature>
<evidence type="ECO:0000256" key="17">
    <source>
        <dbReference type="SAM" id="Phobius"/>
    </source>
</evidence>
<evidence type="ECO:0000256" key="12">
    <source>
        <dbReference type="ARBA" id="ARBA00023306"/>
    </source>
</evidence>
<sequence length="409" mass="44368">MTVAIQRQTRRPKEISDRRRLAYERAQMARAGQGKIRSRFREDVSRDPKPLGFYMILAVSITLVLFGLVMVLSASSITSFHNGGSPWKLFIRQATMAAAGGLGMFMAYVFRLDYLRHLAKVLPWIGIGLMLMAFIPKFGTSVNGAHAWVHIGDQKLQPSEFMKLFIIIYGADLLASRDKEMGTLNRTMFPFLGMVGLGALLSIIQSDIGSCIVMLGIATSILFLAGAPLRPMAGLGLASAVFGTIYLNMSPDKMSRFTSFMHLEALRESDSYQVYQALISLSNGGVTGTGIGAGSGKWGYVPLAHSDFIFAILAEEMGLLGVIGLVTLFAFLIYFGLQVALSCRHRFGMLMAGGISAWFLIQIVINIGGVVGLLPVTGLTLPFISFGGSSLIVSMVACGLLMNVARRPR</sequence>
<dbReference type="AlphaFoldDB" id="A0A6J7CA78"/>
<evidence type="ECO:0000256" key="10">
    <source>
        <dbReference type="ARBA" id="ARBA00022989"/>
    </source>
</evidence>
<dbReference type="GO" id="GO:0008360">
    <property type="term" value="P:regulation of cell shape"/>
    <property type="evidence" value="ECO:0007669"/>
    <property type="project" value="UniProtKB-KW"/>
</dbReference>
<gene>
    <name evidence="18" type="ORF">UFOPK2658_00108</name>
    <name evidence="19" type="ORF">UFOPK2880_00128</name>
    <name evidence="20" type="ORF">UFOPK3004_00779</name>
    <name evidence="21" type="ORF">UFOPK3304_00030</name>
    <name evidence="22" type="ORF">UFOPK3494_00083</name>
    <name evidence="23" type="ORF">UFOPK4134_00154</name>
</gene>
<evidence type="ECO:0000256" key="11">
    <source>
        <dbReference type="ARBA" id="ARBA00023136"/>
    </source>
</evidence>
<name>A0A6J7CA78_9ZZZZ</name>
<feature type="transmembrane region" description="Helical" evidence="17">
    <location>
        <begin position="187"/>
        <end position="204"/>
    </location>
</feature>
<keyword evidence="7 17" id="KW-0812">Transmembrane</keyword>
<evidence type="ECO:0000256" key="4">
    <source>
        <dbReference type="ARBA" id="ARBA00022618"/>
    </source>
</evidence>
<feature type="transmembrane region" description="Helical" evidence="17">
    <location>
        <begin position="383"/>
        <end position="405"/>
    </location>
</feature>
<evidence type="ECO:0000313" key="21">
    <source>
        <dbReference type="EMBL" id="CAB4855112.1"/>
    </source>
</evidence>
<evidence type="ECO:0000256" key="8">
    <source>
        <dbReference type="ARBA" id="ARBA00022960"/>
    </source>
</evidence>
<dbReference type="GO" id="GO:0009252">
    <property type="term" value="P:peptidoglycan biosynthetic process"/>
    <property type="evidence" value="ECO:0007669"/>
    <property type="project" value="UniProtKB-KW"/>
</dbReference>
<dbReference type="EMBL" id="CAFBMF010000002">
    <property type="protein sequence ID" value="CAB4887921.1"/>
    <property type="molecule type" value="Genomic_DNA"/>
</dbReference>
<evidence type="ECO:0000256" key="2">
    <source>
        <dbReference type="ARBA" id="ARBA00004752"/>
    </source>
</evidence>
<feature type="transmembrane region" description="Helical" evidence="17">
    <location>
        <begin position="121"/>
        <end position="139"/>
    </location>
</feature>
<evidence type="ECO:0000256" key="7">
    <source>
        <dbReference type="ARBA" id="ARBA00022692"/>
    </source>
</evidence>
<feature type="transmembrane region" description="Helical" evidence="17">
    <location>
        <begin position="51"/>
        <end position="77"/>
    </location>
</feature>
<evidence type="ECO:0000256" key="15">
    <source>
        <dbReference type="ARBA" id="ARBA00044770"/>
    </source>
</evidence>
<comment type="subcellular location">
    <subcellularLocation>
        <location evidence="1">Cell membrane</location>
        <topology evidence="1">Multi-pass membrane protein</topology>
    </subcellularLocation>
</comment>
<keyword evidence="12" id="KW-0131">Cell cycle</keyword>